<dbReference type="InterPro" id="IPR005467">
    <property type="entry name" value="His_kinase_dom"/>
</dbReference>
<dbReference type="CDD" id="cd00082">
    <property type="entry name" value="HisKA"/>
    <property type="match status" value="1"/>
</dbReference>
<comment type="catalytic activity">
    <reaction evidence="1">
        <text>ATP + protein L-histidine = ADP + protein N-phospho-L-histidine.</text>
        <dbReference type="EC" id="2.7.13.3"/>
    </reaction>
</comment>
<dbReference type="InterPro" id="IPR003661">
    <property type="entry name" value="HisK_dim/P_dom"/>
</dbReference>
<dbReference type="PROSITE" id="PS50109">
    <property type="entry name" value="HIS_KIN"/>
    <property type="match status" value="1"/>
</dbReference>
<evidence type="ECO:0000256" key="10">
    <source>
        <dbReference type="ARBA" id="ARBA00023136"/>
    </source>
</evidence>
<dbReference type="AlphaFoldDB" id="A0A0R2BFJ6"/>
<feature type="domain" description="Histidine kinase" evidence="12">
    <location>
        <begin position="254"/>
        <end position="462"/>
    </location>
</feature>
<keyword evidence="9" id="KW-0902">Two-component regulatory system</keyword>
<keyword evidence="7 13" id="KW-0418">Kinase</keyword>
<dbReference type="Pfam" id="PF00512">
    <property type="entry name" value="HisKA"/>
    <property type="match status" value="1"/>
</dbReference>
<dbReference type="Proteomes" id="UP000051845">
    <property type="component" value="Unassembled WGS sequence"/>
</dbReference>
<keyword evidence="6 11" id="KW-0812">Transmembrane</keyword>
<dbReference type="PANTHER" id="PTHR45436:SF5">
    <property type="entry name" value="SENSOR HISTIDINE KINASE TRCS"/>
    <property type="match status" value="1"/>
</dbReference>
<dbReference type="InterPro" id="IPR036890">
    <property type="entry name" value="HATPase_C_sf"/>
</dbReference>
<dbReference type="STRING" id="33960.TY91_15405"/>
<feature type="transmembrane region" description="Helical" evidence="11">
    <location>
        <begin position="16"/>
        <end position="36"/>
    </location>
</feature>
<accession>A0A0R2BFJ6</accession>
<dbReference type="GO" id="GO:0000155">
    <property type="term" value="F:phosphorelay sensor kinase activity"/>
    <property type="evidence" value="ECO:0007669"/>
    <property type="project" value="InterPro"/>
</dbReference>
<dbReference type="Gene3D" id="1.10.287.130">
    <property type="match status" value="1"/>
</dbReference>
<dbReference type="FunFam" id="1.10.287.130:FF:000001">
    <property type="entry name" value="Two-component sensor histidine kinase"/>
    <property type="match status" value="1"/>
</dbReference>
<organism evidence="13 14">
    <name type="scientific">Secundilactobacillus collinoides DSM 20515 = JCM 1123</name>
    <dbReference type="NCBI Taxonomy" id="1423733"/>
    <lineage>
        <taxon>Bacteria</taxon>
        <taxon>Bacillati</taxon>
        <taxon>Bacillota</taxon>
        <taxon>Bacilli</taxon>
        <taxon>Lactobacillales</taxon>
        <taxon>Lactobacillaceae</taxon>
        <taxon>Secundilactobacillus</taxon>
    </lineage>
</organism>
<dbReference type="GO" id="GO:0005886">
    <property type="term" value="C:plasma membrane"/>
    <property type="evidence" value="ECO:0007669"/>
    <property type="project" value="TreeGrafter"/>
</dbReference>
<dbReference type="InterPro" id="IPR036097">
    <property type="entry name" value="HisK_dim/P_sf"/>
</dbReference>
<evidence type="ECO:0000256" key="4">
    <source>
        <dbReference type="ARBA" id="ARBA00022553"/>
    </source>
</evidence>
<evidence type="ECO:0000256" key="6">
    <source>
        <dbReference type="ARBA" id="ARBA00022692"/>
    </source>
</evidence>
<keyword evidence="5" id="KW-0808">Transferase</keyword>
<evidence type="ECO:0000256" key="3">
    <source>
        <dbReference type="ARBA" id="ARBA00012438"/>
    </source>
</evidence>
<dbReference type="SMART" id="SM00387">
    <property type="entry name" value="HATPase_c"/>
    <property type="match status" value="1"/>
</dbReference>
<dbReference type="Gene3D" id="6.10.340.10">
    <property type="match status" value="1"/>
</dbReference>
<sequence length="462" mass="51806">MTKTLFNSSAARITRVYALMLVIVTLLTSAAVISYAGANLIHVRQEATESTMKGLKRSFIGDRSMWNWWRFSRANDTKNTFIRVITNPVHKKGQTFYSKNAQRFLKKSKAKPSDPLLLGHIARSKNNVYYYHLKSVTKQDVKENETGVQYDVWLRLDDVIDLMGKIVATILGIALLSFIIGTALIYWVAKRLNRPLVQLTRSSKIHTKDVETAGTAQLPVPKTPQEVHDLSIEFNHLLASLNQRSEADRQFVSNASHELRTPIAGIRGHVEMIKRHGDEHPEIIPTSLDFIDKESKRMQTMIENLLKLSRASQRSLALSDVDLSETVTGIVERYRDGLKRPIELAITPDVKARTNADSVQQILVSLLDNAQKYSPTGSDIRVGLTSDGQYAIMTVADQGRGITDNQKTKVFDRFYRVDQEIPGNGLGLAIVKQLVVSNHGQIKIVDNAPQGSIFQVSFPISM</sequence>
<comment type="caution">
    <text evidence="13">The sequence shown here is derived from an EMBL/GenBank/DDBJ whole genome shotgun (WGS) entry which is preliminary data.</text>
</comment>
<dbReference type="SUPFAM" id="SSF55874">
    <property type="entry name" value="ATPase domain of HSP90 chaperone/DNA topoisomerase II/histidine kinase"/>
    <property type="match status" value="1"/>
</dbReference>
<dbReference type="Gene3D" id="3.30.565.10">
    <property type="entry name" value="Histidine kinase-like ATPase, C-terminal domain"/>
    <property type="match status" value="1"/>
</dbReference>
<proteinExistence type="predicted"/>
<comment type="subcellular location">
    <subcellularLocation>
        <location evidence="2">Membrane</location>
    </subcellularLocation>
</comment>
<evidence type="ECO:0000313" key="14">
    <source>
        <dbReference type="Proteomes" id="UP000051845"/>
    </source>
</evidence>
<gene>
    <name evidence="13" type="ORF">FC82_GL001818</name>
</gene>
<dbReference type="SMART" id="SM00388">
    <property type="entry name" value="HisKA"/>
    <property type="match status" value="1"/>
</dbReference>
<keyword evidence="10 11" id="KW-0472">Membrane</keyword>
<dbReference type="PANTHER" id="PTHR45436">
    <property type="entry name" value="SENSOR HISTIDINE KINASE YKOH"/>
    <property type="match status" value="1"/>
</dbReference>
<evidence type="ECO:0000256" key="7">
    <source>
        <dbReference type="ARBA" id="ARBA00022777"/>
    </source>
</evidence>
<reference evidence="13 14" key="1">
    <citation type="journal article" date="2015" name="Genome Announc.">
        <title>Expanding the biotechnology potential of lactobacilli through comparative genomics of 213 strains and associated genera.</title>
        <authorList>
            <person name="Sun Z."/>
            <person name="Harris H.M."/>
            <person name="McCann A."/>
            <person name="Guo C."/>
            <person name="Argimon S."/>
            <person name="Zhang W."/>
            <person name="Yang X."/>
            <person name="Jeffery I.B."/>
            <person name="Cooney J.C."/>
            <person name="Kagawa T.F."/>
            <person name="Liu W."/>
            <person name="Song Y."/>
            <person name="Salvetti E."/>
            <person name="Wrobel A."/>
            <person name="Rasinkangas P."/>
            <person name="Parkhill J."/>
            <person name="Rea M.C."/>
            <person name="O'Sullivan O."/>
            <person name="Ritari J."/>
            <person name="Douillard F.P."/>
            <person name="Paul Ross R."/>
            <person name="Yang R."/>
            <person name="Briner A.E."/>
            <person name="Felis G.E."/>
            <person name="de Vos W.M."/>
            <person name="Barrangou R."/>
            <person name="Klaenhammer T.R."/>
            <person name="Caufield P.W."/>
            <person name="Cui Y."/>
            <person name="Zhang H."/>
            <person name="O'Toole P.W."/>
        </authorList>
    </citation>
    <scope>NUCLEOTIDE SEQUENCE [LARGE SCALE GENOMIC DNA]</scope>
    <source>
        <strain evidence="13 14">DSM 20515</strain>
    </source>
</reference>
<dbReference type="InterPro" id="IPR050428">
    <property type="entry name" value="TCS_sensor_his_kinase"/>
</dbReference>
<evidence type="ECO:0000256" key="8">
    <source>
        <dbReference type="ARBA" id="ARBA00022989"/>
    </source>
</evidence>
<dbReference type="EMBL" id="AYYR01000004">
    <property type="protein sequence ID" value="KRM77927.1"/>
    <property type="molecule type" value="Genomic_DNA"/>
</dbReference>
<dbReference type="InterPro" id="IPR004358">
    <property type="entry name" value="Sig_transdc_His_kin-like_C"/>
</dbReference>
<name>A0A0R2BFJ6_SECCO</name>
<evidence type="ECO:0000256" key="2">
    <source>
        <dbReference type="ARBA" id="ARBA00004370"/>
    </source>
</evidence>
<keyword evidence="8 11" id="KW-1133">Transmembrane helix</keyword>
<evidence type="ECO:0000256" key="11">
    <source>
        <dbReference type="SAM" id="Phobius"/>
    </source>
</evidence>
<dbReference type="SUPFAM" id="SSF47384">
    <property type="entry name" value="Homodimeric domain of signal transducing histidine kinase"/>
    <property type="match status" value="1"/>
</dbReference>
<dbReference type="InterPro" id="IPR003594">
    <property type="entry name" value="HATPase_dom"/>
</dbReference>
<evidence type="ECO:0000256" key="5">
    <source>
        <dbReference type="ARBA" id="ARBA00022679"/>
    </source>
</evidence>
<protein>
    <recommendedName>
        <fullName evidence="3">histidine kinase</fullName>
        <ecNumber evidence="3">2.7.13.3</ecNumber>
    </recommendedName>
</protein>
<dbReference type="RefSeq" id="WP_056995937.1">
    <property type="nucleotide sequence ID" value="NZ_AYYR01000004.1"/>
</dbReference>
<dbReference type="PRINTS" id="PR00344">
    <property type="entry name" value="BCTRLSENSOR"/>
</dbReference>
<dbReference type="EC" id="2.7.13.3" evidence="3"/>
<evidence type="ECO:0000256" key="1">
    <source>
        <dbReference type="ARBA" id="ARBA00000085"/>
    </source>
</evidence>
<evidence type="ECO:0000259" key="12">
    <source>
        <dbReference type="PROSITE" id="PS50109"/>
    </source>
</evidence>
<evidence type="ECO:0000313" key="13">
    <source>
        <dbReference type="EMBL" id="KRM77927.1"/>
    </source>
</evidence>
<evidence type="ECO:0000256" key="9">
    <source>
        <dbReference type="ARBA" id="ARBA00023012"/>
    </source>
</evidence>
<dbReference type="PATRIC" id="fig|1423733.4.peg.1914"/>
<feature type="transmembrane region" description="Helical" evidence="11">
    <location>
        <begin position="166"/>
        <end position="189"/>
    </location>
</feature>
<keyword evidence="4" id="KW-0597">Phosphoprotein</keyword>
<dbReference type="Pfam" id="PF02518">
    <property type="entry name" value="HATPase_c"/>
    <property type="match status" value="1"/>
</dbReference>